<dbReference type="RefSeq" id="WP_189550637.1">
    <property type="nucleotide sequence ID" value="NZ_BMTP01000005.1"/>
</dbReference>
<protein>
    <submittedName>
        <fullName evidence="2">Uncharacterized protein</fullName>
    </submittedName>
</protein>
<organism evidence="2 3">
    <name type="scientific">Streptomyces lavendofoliae</name>
    <dbReference type="NCBI Taxonomy" id="67314"/>
    <lineage>
        <taxon>Bacteria</taxon>
        <taxon>Bacillati</taxon>
        <taxon>Actinomycetota</taxon>
        <taxon>Actinomycetes</taxon>
        <taxon>Kitasatosporales</taxon>
        <taxon>Streptomycetaceae</taxon>
        <taxon>Streptomyces</taxon>
    </lineage>
</organism>
<feature type="region of interest" description="Disordered" evidence="1">
    <location>
        <begin position="89"/>
        <end position="138"/>
    </location>
</feature>
<sequence length="138" mass="15245">MLVEEHAEALEADLLRHYGVDLLDWHRGRLSSRRLAVLVRHMPRDSVLARALHGEAAEWTVGDYLLASAVDHLAEANWMFATVNQDEEAEALEYPTPVPRPSGGAPEDGSAQPGGQPSEDAERRDTRPGPSELLHFFA</sequence>
<reference evidence="2" key="1">
    <citation type="journal article" date="2014" name="Int. J. Syst. Evol. Microbiol.">
        <title>Complete genome sequence of Corynebacterium casei LMG S-19264T (=DSM 44701T), isolated from a smear-ripened cheese.</title>
        <authorList>
            <consortium name="US DOE Joint Genome Institute (JGI-PGF)"/>
            <person name="Walter F."/>
            <person name="Albersmeier A."/>
            <person name="Kalinowski J."/>
            <person name="Ruckert C."/>
        </authorList>
    </citation>
    <scope>NUCLEOTIDE SEQUENCE</scope>
    <source>
        <strain evidence="2">JCM 4391</strain>
    </source>
</reference>
<accession>A0A918HXQ7</accession>
<dbReference type="Proteomes" id="UP000636661">
    <property type="component" value="Unassembled WGS sequence"/>
</dbReference>
<dbReference type="AlphaFoldDB" id="A0A918HXQ7"/>
<evidence type="ECO:0000313" key="2">
    <source>
        <dbReference type="EMBL" id="GGU34787.1"/>
    </source>
</evidence>
<comment type="caution">
    <text evidence="2">The sequence shown here is derived from an EMBL/GenBank/DDBJ whole genome shotgun (WGS) entry which is preliminary data.</text>
</comment>
<keyword evidence="3" id="KW-1185">Reference proteome</keyword>
<name>A0A918HXQ7_9ACTN</name>
<evidence type="ECO:0000256" key="1">
    <source>
        <dbReference type="SAM" id="MobiDB-lite"/>
    </source>
</evidence>
<dbReference type="EMBL" id="BMTP01000005">
    <property type="protein sequence ID" value="GGU34787.1"/>
    <property type="molecule type" value="Genomic_DNA"/>
</dbReference>
<reference evidence="2" key="2">
    <citation type="submission" date="2020-09" db="EMBL/GenBank/DDBJ databases">
        <authorList>
            <person name="Sun Q."/>
            <person name="Ohkuma M."/>
        </authorList>
    </citation>
    <scope>NUCLEOTIDE SEQUENCE</scope>
    <source>
        <strain evidence="2">JCM 4391</strain>
    </source>
</reference>
<gene>
    <name evidence="2" type="ORF">GCM10010274_22340</name>
</gene>
<evidence type="ECO:0000313" key="3">
    <source>
        <dbReference type="Proteomes" id="UP000636661"/>
    </source>
</evidence>
<proteinExistence type="predicted"/>